<sequence length="43" mass="4723">IKVKVINSILSECKSLILNGKYCIWSLKVIKSGLEEQCPTGAD</sequence>
<evidence type="ECO:0000313" key="1">
    <source>
        <dbReference type="EMBL" id="CAI9564788.1"/>
    </source>
</evidence>
<accession>A0ABN9CX41</accession>
<protein>
    <submittedName>
        <fullName evidence="1">Uncharacterized protein</fullName>
    </submittedName>
</protein>
<gene>
    <name evidence="1" type="ORF">SPARVUS_LOCUS5977641</name>
</gene>
<evidence type="ECO:0000313" key="2">
    <source>
        <dbReference type="Proteomes" id="UP001162483"/>
    </source>
</evidence>
<dbReference type="EMBL" id="CATNWA010013251">
    <property type="protein sequence ID" value="CAI9564788.1"/>
    <property type="molecule type" value="Genomic_DNA"/>
</dbReference>
<name>A0ABN9CX41_9NEOB</name>
<organism evidence="1 2">
    <name type="scientific">Staurois parvus</name>
    <dbReference type="NCBI Taxonomy" id="386267"/>
    <lineage>
        <taxon>Eukaryota</taxon>
        <taxon>Metazoa</taxon>
        <taxon>Chordata</taxon>
        <taxon>Craniata</taxon>
        <taxon>Vertebrata</taxon>
        <taxon>Euteleostomi</taxon>
        <taxon>Amphibia</taxon>
        <taxon>Batrachia</taxon>
        <taxon>Anura</taxon>
        <taxon>Neobatrachia</taxon>
        <taxon>Ranoidea</taxon>
        <taxon>Ranidae</taxon>
        <taxon>Staurois</taxon>
    </lineage>
</organism>
<keyword evidence="2" id="KW-1185">Reference proteome</keyword>
<feature type="non-terminal residue" evidence="1">
    <location>
        <position position="1"/>
    </location>
</feature>
<comment type="caution">
    <text evidence="1">The sequence shown here is derived from an EMBL/GenBank/DDBJ whole genome shotgun (WGS) entry which is preliminary data.</text>
</comment>
<proteinExistence type="predicted"/>
<dbReference type="Proteomes" id="UP001162483">
    <property type="component" value="Unassembled WGS sequence"/>
</dbReference>
<reference evidence="1" key="1">
    <citation type="submission" date="2023-05" db="EMBL/GenBank/DDBJ databases">
        <authorList>
            <person name="Stuckert A."/>
        </authorList>
    </citation>
    <scope>NUCLEOTIDE SEQUENCE</scope>
</reference>